<evidence type="ECO:0000256" key="6">
    <source>
        <dbReference type="ARBA" id="ARBA00022692"/>
    </source>
</evidence>
<keyword evidence="8 12" id="KW-1133">Transmembrane helix</keyword>
<dbReference type="GO" id="GO:0016301">
    <property type="term" value="F:kinase activity"/>
    <property type="evidence" value="ECO:0007669"/>
    <property type="project" value="UniProtKB-KW"/>
</dbReference>
<evidence type="ECO:0000313" key="15">
    <source>
        <dbReference type="EMBL" id="GAA4484041.1"/>
    </source>
</evidence>
<dbReference type="SMART" id="SM00388">
    <property type="entry name" value="HisKA"/>
    <property type="match status" value="1"/>
</dbReference>
<keyword evidence="16" id="KW-1185">Reference proteome</keyword>
<dbReference type="PANTHER" id="PTHR45436:SF5">
    <property type="entry name" value="SENSOR HISTIDINE KINASE TRCS"/>
    <property type="match status" value="1"/>
</dbReference>
<protein>
    <recommendedName>
        <fullName evidence="3">histidine kinase</fullName>
        <ecNumber evidence="3">2.7.13.3</ecNumber>
    </recommendedName>
</protein>
<feature type="region of interest" description="Disordered" evidence="11">
    <location>
        <begin position="58"/>
        <end position="103"/>
    </location>
</feature>
<dbReference type="CDD" id="cd00075">
    <property type="entry name" value="HATPase"/>
    <property type="match status" value="1"/>
</dbReference>
<dbReference type="Pfam" id="PF00512">
    <property type="entry name" value="HisKA"/>
    <property type="match status" value="1"/>
</dbReference>
<dbReference type="InterPro" id="IPR004358">
    <property type="entry name" value="Sig_transdc_His_kin-like_C"/>
</dbReference>
<keyword evidence="6 12" id="KW-0812">Transmembrane</keyword>
<dbReference type="SUPFAM" id="SSF55874">
    <property type="entry name" value="ATPase domain of HSP90 chaperone/DNA topoisomerase II/histidine kinase"/>
    <property type="match status" value="1"/>
</dbReference>
<proteinExistence type="predicted"/>
<evidence type="ECO:0000313" key="16">
    <source>
        <dbReference type="Proteomes" id="UP001500731"/>
    </source>
</evidence>
<keyword evidence="4" id="KW-0597">Phosphoprotein</keyword>
<evidence type="ECO:0000256" key="10">
    <source>
        <dbReference type="ARBA" id="ARBA00023136"/>
    </source>
</evidence>
<comment type="caution">
    <text evidence="15">The sequence shown here is derived from an EMBL/GenBank/DDBJ whole genome shotgun (WGS) entry which is preliminary data.</text>
</comment>
<dbReference type="Gene3D" id="1.10.287.130">
    <property type="match status" value="1"/>
</dbReference>
<dbReference type="InterPro" id="IPR003594">
    <property type="entry name" value="HATPase_dom"/>
</dbReference>
<keyword evidence="7 15" id="KW-0418">Kinase</keyword>
<dbReference type="InterPro" id="IPR050428">
    <property type="entry name" value="TCS_sensor_his_kinase"/>
</dbReference>
<evidence type="ECO:0000259" key="13">
    <source>
        <dbReference type="PROSITE" id="PS50109"/>
    </source>
</evidence>
<feature type="transmembrane region" description="Helical" evidence="12">
    <location>
        <begin position="12"/>
        <end position="34"/>
    </location>
</feature>
<comment type="catalytic activity">
    <reaction evidence="1">
        <text>ATP + protein L-histidine = ADP + protein N-phospho-L-histidine.</text>
        <dbReference type="EC" id="2.7.13.3"/>
    </reaction>
</comment>
<gene>
    <name evidence="15" type="primary">tcrY</name>
    <name evidence="15" type="ORF">GCM10023171_16440</name>
</gene>
<dbReference type="EMBL" id="BAABGP010000010">
    <property type="protein sequence ID" value="GAA4484041.1"/>
    <property type="molecule type" value="Genomic_DNA"/>
</dbReference>
<dbReference type="InterPro" id="IPR036890">
    <property type="entry name" value="HATPase_C_sf"/>
</dbReference>
<name>A0ABP8PCM0_9MICO</name>
<dbReference type="InterPro" id="IPR005467">
    <property type="entry name" value="His_kinase_dom"/>
</dbReference>
<evidence type="ECO:0000256" key="4">
    <source>
        <dbReference type="ARBA" id="ARBA00022553"/>
    </source>
</evidence>
<dbReference type="InterPro" id="IPR003660">
    <property type="entry name" value="HAMP_dom"/>
</dbReference>
<feature type="region of interest" description="Disordered" evidence="11">
    <location>
        <begin position="515"/>
        <end position="538"/>
    </location>
</feature>
<reference evidence="16" key="1">
    <citation type="journal article" date="2019" name="Int. J. Syst. Evol. Microbiol.">
        <title>The Global Catalogue of Microorganisms (GCM) 10K type strain sequencing project: providing services to taxonomists for standard genome sequencing and annotation.</title>
        <authorList>
            <consortium name="The Broad Institute Genomics Platform"/>
            <consortium name="The Broad Institute Genome Sequencing Center for Infectious Disease"/>
            <person name="Wu L."/>
            <person name="Ma J."/>
        </authorList>
    </citation>
    <scope>NUCLEOTIDE SEQUENCE [LARGE SCALE GENOMIC DNA]</scope>
    <source>
        <strain evidence="16">JCM 17839</strain>
    </source>
</reference>
<feature type="domain" description="HAMP" evidence="14">
    <location>
        <begin position="222"/>
        <end position="284"/>
    </location>
</feature>
<dbReference type="Pfam" id="PF02518">
    <property type="entry name" value="HATPase_c"/>
    <property type="match status" value="1"/>
</dbReference>
<evidence type="ECO:0000256" key="3">
    <source>
        <dbReference type="ARBA" id="ARBA00012438"/>
    </source>
</evidence>
<evidence type="ECO:0000259" key="14">
    <source>
        <dbReference type="PROSITE" id="PS50885"/>
    </source>
</evidence>
<keyword evidence="10 12" id="KW-0472">Membrane</keyword>
<keyword evidence="5" id="KW-0808">Transferase</keyword>
<evidence type="ECO:0000256" key="9">
    <source>
        <dbReference type="ARBA" id="ARBA00023012"/>
    </source>
</evidence>
<dbReference type="SMART" id="SM00304">
    <property type="entry name" value="HAMP"/>
    <property type="match status" value="1"/>
</dbReference>
<evidence type="ECO:0000256" key="12">
    <source>
        <dbReference type="SAM" id="Phobius"/>
    </source>
</evidence>
<dbReference type="PROSITE" id="PS50885">
    <property type="entry name" value="HAMP"/>
    <property type="match status" value="1"/>
</dbReference>
<dbReference type="Proteomes" id="UP001500731">
    <property type="component" value="Unassembled WGS sequence"/>
</dbReference>
<keyword evidence="9" id="KW-0902">Two-component regulatory system</keyword>
<dbReference type="PROSITE" id="PS50109">
    <property type="entry name" value="HIS_KIN"/>
    <property type="match status" value="1"/>
</dbReference>
<dbReference type="PRINTS" id="PR00344">
    <property type="entry name" value="BCTRLSENSOR"/>
</dbReference>
<dbReference type="RefSeq" id="WP_345185997.1">
    <property type="nucleotide sequence ID" value="NZ_BAABGP010000010.1"/>
</dbReference>
<evidence type="ECO:0000256" key="2">
    <source>
        <dbReference type="ARBA" id="ARBA00004236"/>
    </source>
</evidence>
<dbReference type="EC" id="2.7.13.3" evidence="3"/>
<dbReference type="SUPFAM" id="SSF47384">
    <property type="entry name" value="Homodimeric domain of signal transducing histidine kinase"/>
    <property type="match status" value="1"/>
</dbReference>
<dbReference type="PANTHER" id="PTHR45436">
    <property type="entry name" value="SENSOR HISTIDINE KINASE YKOH"/>
    <property type="match status" value="1"/>
</dbReference>
<feature type="compositionally biased region" description="Gly residues" evidence="11">
    <location>
        <begin position="73"/>
        <end position="89"/>
    </location>
</feature>
<evidence type="ECO:0000256" key="8">
    <source>
        <dbReference type="ARBA" id="ARBA00022989"/>
    </source>
</evidence>
<dbReference type="CDD" id="cd00082">
    <property type="entry name" value="HisKA"/>
    <property type="match status" value="1"/>
</dbReference>
<sequence>MRHARSLRLQVVLIASALVAAVSIVVGVVSVVSLNDYLLGQLDGRVVGAAHRGAEIVGGTLPNGRPGISGTPGSAGSGSSGSGSSGSGSHGSTPPARDDIVGAPGQSPGTVTAIFRDGSFAVGGWIAASGTRHDLTAAQQQTLAALTPSAAGADAVPITVDLGGSLGSYRVAARTAATGAVVVTGLPLDPVSSATGRLLLVVTLVGIACIVLAILAAALAMGRALRPLRRVASTAAAVTAVPLDRGEVTLAERVHATDIASTAEVGQVGTALNDLLDHVEQALSQREQSESTMRRFVADASHELRTPLATIRAYAQLSDRADADAGEIRGNAALIDGEGVRMSALIDQLLLLARLDALPEVAREDVDLRLLVAEAVLAARLSGRDHTWVMELGEDPAVVRGDAADLRRVVDNLLGNARLHTPSGTTVRVRLEEVQAASVGPSVRLTVADDGPGLPDAVRETVFERFARGETSRSREGGGTGLGMAIARAVVEAHGGTITIGPGPGATFVVTLPVEGPTGAVPDPEPDPRPAARTTLDG</sequence>
<evidence type="ECO:0000256" key="7">
    <source>
        <dbReference type="ARBA" id="ARBA00022777"/>
    </source>
</evidence>
<evidence type="ECO:0000256" key="1">
    <source>
        <dbReference type="ARBA" id="ARBA00000085"/>
    </source>
</evidence>
<dbReference type="Gene3D" id="6.10.340.10">
    <property type="match status" value="1"/>
</dbReference>
<feature type="transmembrane region" description="Helical" evidence="12">
    <location>
        <begin position="198"/>
        <end position="220"/>
    </location>
</feature>
<evidence type="ECO:0000256" key="5">
    <source>
        <dbReference type="ARBA" id="ARBA00022679"/>
    </source>
</evidence>
<evidence type="ECO:0000256" key="11">
    <source>
        <dbReference type="SAM" id="MobiDB-lite"/>
    </source>
</evidence>
<comment type="subcellular location">
    <subcellularLocation>
        <location evidence="2">Cell membrane</location>
    </subcellularLocation>
</comment>
<dbReference type="Gene3D" id="3.30.565.10">
    <property type="entry name" value="Histidine kinase-like ATPase, C-terminal domain"/>
    <property type="match status" value="1"/>
</dbReference>
<feature type="domain" description="Histidine kinase" evidence="13">
    <location>
        <begin position="299"/>
        <end position="516"/>
    </location>
</feature>
<dbReference type="SMART" id="SM00387">
    <property type="entry name" value="HATPase_c"/>
    <property type="match status" value="1"/>
</dbReference>
<accession>A0ABP8PCM0</accession>
<dbReference type="InterPro" id="IPR003661">
    <property type="entry name" value="HisK_dim/P_dom"/>
</dbReference>
<dbReference type="InterPro" id="IPR036097">
    <property type="entry name" value="HisK_dim/P_sf"/>
</dbReference>
<organism evidence="15 16">
    <name type="scientific">Microbacterium panaciterrae</name>
    <dbReference type="NCBI Taxonomy" id="985759"/>
    <lineage>
        <taxon>Bacteria</taxon>
        <taxon>Bacillati</taxon>
        <taxon>Actinomycetota</taxon>
        <taxon>Actinomycetes</taxon>
        <taxon>Micrococcales</taxon>
        <taxon>Microbacteriaceae</taxon>
        <taxon>Microbacterium</taxon>
    </lineage>
</organism>